<dbReference type="GO" id="GO:0005829">
    <property type="term" value="C:cytosol"/>
    <property type="evidence" value="ECO:0007669"/>
    <property type="project" value="TreeGrafter"/>
</dbReference>
<dbReference type="Pfam" id="PF08463">
    <property type="entry name" value="EcoEI_R_C"/>
    <property type="match status" value="1"/>
</dbReference>
<dbReference type="InterPro" id="IPR006935">
    <property type="entry name" value="Helicase/UvrB_N"/>
</dbReference>
<dbReference type="EMBL" id="CP019914">
    <property type="protein sequence ID" value="ASJ21910.1"/>
    <property type="molecule type" value="Genomic_DNA"/>
</dbReference>
<dbReference type="InterPro" id="IPR014001">
    <property type="entry name" value="Helicase_ATP-bd"/>
</dbReference>
<name>A0AAC9TTF4_9SPIR</name>
<dbReference type="PANTHER" id="PTHR47396:SF1">
    <property type="entry name" value="ATP-DEPENDENT HELICASE IRC3-RELATED"/>
    <property type="match status" value="1"/>
</dbReference>
<dbReference type="CDD" id="cd18032">
    <property type="entry name" value="DEXHc_RE_I_III_res"/>
    <property type="match status" value="1"/>
</dbReference>
<dbReference type="PROSITE" id="PS51192">
    <property type="entry name" value="HELICASE_ATP_BIND_1"/>
    <property type="match status" value="1"/>
</dbReference>
<dbReference type="InterPro" id="IPR027417">
    <property type="entry name" value="P-loop_NTPase"/>
</dbReference>
<dbReference type="GO" id="GO:0009035">
    <property type="term" value="F:type I site-specific deoxyribonuclease activity"/>
    <property type="evidence" value="ECO:0007669"/>
    <property type="project" value="UniProtKB-EC"/>
</dbReference>
<dbReference type="Gene3D" id="3.90.1570.30">
    <property type="match status" value="1"/>
</dbReference>
<sequence length="914" mass="106193">MKPEERAREEIDKLLINAGWEVVNKDEFDITSDKGIALREIVMSDNGRADYILIYRGKALGVIEAKKYGTSLSIVEEQSKRYSNKLPSYIKSYSEELHFIYESNGKEIYFRDTRDIDYRSRKVFAFHKAETLLKYIKDDSTLRNKLKNNMPILEIGDLRECQFNAISSIEKSLSENNTRTLIQMATGAGKTIMAINLFYRLIKYANAKRILFLVDRNNLGEQTKKEFNNFSINNRKFVEDYGVLHLDNNVLDDNSSAKIVITTIQRLYSILRNEEEYDIANEDKSSFENADNNNIIHEITYNPNFPIELFDFIVVDECHRSIYGEWQRVLNYFDAFVIGLTATPSKNTIAYFNGNLVYEYPLERSIIDGINVGERVFRIKTQIGEHGASLKEKTYVPIVEKKTRREIYETLEEDIIYEKKDLDRKVVSVNQIRTVLEAYKKSLFTQLYPDREATFVPKTLIFAKDDNHAENIVRIAREVFNKGNEFCKKITYSSDNPQGLIKDFKSEPNFRIAVSVDMIATGTDIKPLEVLIFMRNVSSSVYYEQMKGRGVRTIDNETLKTATPNAKSKDFYYLIDAIGVTETEKTLSQPLERKSSLSTEQIIEMVKYGGNVEEDVLTTLVSRMTVLQNKIKESEYKTLKELAGGKTLHEICSDIYNSVDADIIKDKTEEEISDMRYEALKPFYKPDFRNELIKAFKNSYLIIDNINSDEVIFTDFSLENANKIVKSFKDFIESNKDSIEALKIIYSSDDRALTYEILKDLKEKLIDNMPPLKTSMVWESYYILDKKRVKIKKPEDIITNLIQLVRFVIGKYDELEDFSIAANRRFELWKGRQKKNYNIEFSEEENILLNILKNYIISNGYISDKKEIHEALRDENHSYKEAKVLFEKLYSSKRISLEEVVSDLSLNLISSKLS</sequence>
<evidence type="ECO:0000313" key="2">
    <source>
        <dbReference type="EMBL" id="ASJ21910.1"/>
    </source>
</evidence>
<dbReference type="AlphaFoldDB" id="A0AAC9TTF4"/>
<accession>A0AAC9TTF4</accession>
<gene>
    <name evidence="2" type="ORF">BHAMNSH16_09785</name>
</gene>
<dbReference type="GO" id="GO:0009307">
    <property type="term" value="P:DNA restriction-modification system"/>
    <property type="evidence" value="ECO:0007669"/>
    <property type="project" value="UniProtKB-KW"/>
</dbReference>
<protein>
    <recommendedName>
        <fullName evidence="1">Helicase ATP-binding domain-containing protein</fullName>
    </recommendedName>
</protein>
<dbReference type="GO" id="GO:0005524">
    <property type="term" value="F:ATP binding"/>
    <property type="evidence" value="ECO:0007669"/>
    <property type="project" value="UniProtKB-KW"/>
</dbReference>
<dbReference type="SUPFAM" id="SSF52540">
    <property type="entry name" value="P-loop containing nucleoside triphosphate hydrolases"/>
    <property type="match status" value="2"/>
</dbReference>
<dbReference type="InterPro" id="IPR001650">
    <property type="entry name" value="Helicase_C-like"/>
</dbReference>
<dbReference type="Gene3D" id="3.40.50.300">
    <property type="entry name" value="P-loop containing nucleotide triphosphate hydrolases"/>
    <property type="match status" value="2"/>
</dbReference>
<feature type="domain" description="Helicase ATP-binding" evidence="1">
    <location>
        <begin position="171"/>
        <end position="362"/>
    </location>
</feature>
<evidence type="ECO:0000259" key="1">
    <source>
        <dbReference type="PROSITE" id="PS51192"/>
    </source>
</evidence>
<dbReference type="Pfam" id="PF00271">
    <property type="entry name" value="Helicase_C"/>
    <property type="match status" value="1"/>
</dbReference>
<dbReference type="InterPro" id="IPR050742">
    <property type="entry name" value="Helicase_Restrict-Modif_Enz"/>
</dbReference>
<dbReference type="PANTHER" id="PTHR47396">
    <property type="entry name" value="TYPE I RESTRICTION ENZYME ECOKI R PROTEIN"/>
    <property type="match status" value="1"/>
</dbReference>
<dbReference type="GO" id="GO:0003677">
    <property type="term" value="F:DNA binding"/>
    <property type="evidence" value="ECO:0007669"/>
    <property type="project" value="UniProtKB-KW"/>
</dbReference>
<dbReference type="Proteomes" id="UP000264880">
    <property type="component" value="Chromosome"/>
</dbReference>
<proteinExistence type="predicted"/>
<dbReference type="InterPro" id="IPR013670">
    <property type="entry name" value="EcoEI_R_C_dom"/>
</dbReference>
<organism evidence="2 3">
    <name type="scientific">Brachyspira hampsonii</name>
    <dbReference type="NCBI Taxonomy" id="1287055"/>
    <lineage>
        <taxon>Bacteria</taxon>
        <taxon>Pseudomonadati</taxon>
        <taxon>Spirochaetota</taxon>
        <taxon>Spirochaetia</taxon>
        <taxon>Brachyspirales</taxon>
        <taxon>Brachyspiraceae</taxon>
        <taxon>Brachyspira</taxon>
    </lineage>
</organism>
<dbReference type="REBASE" id="209609">
    <property type="entry name" value="BhaNSH16ORF9800P"/>
</dbReference>
<reference evidence="2 3" key="1">
    <citation type="submission" date="2017-02" db="EMBL/GenBank/DDBJ databases">
        <title>Complete genome sequence of Brachyspira hampsonii genomovar I strain NSH-16 (ATCC BAA-2463).</title>
        <authorList>
            <person name="Mirajkar N.S."/>
            <person name="Gebhart C.J."/>
        </authorList>
    </citation>
    <scope>NUCLEOTIDE SEQUENCE [LARGE SCALE GENOMIC DNA]</scope>
    <source>
        <strain evidence="2 3">NSH-16</strain>
    </source>
</reference>
<dbReference type="SMART" id="SM00487">
    <property type="entry name" value="DEXDc"/>
    <property type="match status" value="1"/>
</dbReference>
<dbReference type="RefSeq" id="WP_069731664.1">
    <property type="nucleotide sequence ID" value="NZ_CP019914.1"/>
</dbReference>
<evidence type="ECO:0000313" key="3">
    <source>
        <dbReference type="Proteomes" id="UP000264880"/>
    </source>
</evidence>
<keyword evidence="3" id="KW-1185">Reference proteome</keyword>
<dbReference type="KEGG" id="bhp:BHAMNSH16_09785"/>
<dbReference type="Pfam" id="PF04851">
    <property type="entry name" value="ResIII"/>
    <property type="match status" value="1"/>
</dbReference>